<evidence type="ECO:0000313" key="2">
    <source>
        <dbReference type="EMBL" id="KAH9370630.1"/>
    </source>
</evidence>
<dbReference type="VEuPathDB" id="VectorBase:HLOH_059219"/>
<keyword evidence="1" id="KW-0812">Transmembrane</keyword>
<dbReference type="Proteomes" id="UP000821853">
    <property type="component" value="Chromosome 3"/>
</dbReference>
<dbReference type="Gene3D" id="3.40.390.10">
    <property type="entry name" value="Collagenase (Catalytic Domain)"/>
    <property type="match status" value="2"/>
</dbReference>
<evidence type="ECO:0000256" key="1">
    <source>
        <dbReference type="SAM" id="Phobius"/>
    </source>
</evidence>
<dbReference type="OMA" id="RINEDPC"/>
<dbReference type="EMBL" id="JABSTR010000005">
    <property type="protein sequence ID" value="KAH9370630.1"/>
    <property type="molecule type" value="Genomic_DNA"/>
</dbReference>
<dbReference type="GO" id="GO:0016485">
    <property type="term" value="P:protein processing"/>
    <property type="evidence" value="ECO:0007669"/>
    <property type="project" value="TreeGrafter"/>
</dbReference>
<dbReference type="SUPFAM" id="SSF55486">
    <property type="entry name" value="Metalloproteases ('zincins'), catalytic domain"/>
    <property type="match status" value="1"/>
</dbReference>
<proteinExistence type="predicted"/>
<dbReference type="Gene3D" id="1.10.1380.10">
    <property type="entry name" value="Neutral endopeptidase , domain2"/>
    <property type="match status" value="2"/>
</dbReference>
<reference evidence="2 3" key="1">
    <citation type="journal article" date="2020" name="Cell">
        <title>Large-Scale Comparative Analyses of Tick Genomes Elucidate Their Genetic Diversity and Vector Capacities.</title>
        <authorList>
            <consortium name="Tick Genome and Microbiome Consortium (TIGMIC)"/>
            <person name="Jia N."/>
            <person name="Wang J."/>
            <person name="Shi W."/>
            <person name="Du L."/>
            <person name="Sun Y."/>
            <person name="Zhan W."/>
            <person name="Jiang J.F."/>
            <person name="Wang Q."/>
            <person name="Zhang B."/>
            <person name="Ji P."/>
            <person name="Bell-Sakyi L."/>
            <person name="Cui X.M."/>
            <person name="Yuan T.T."/>
            <person name="Jiang B.G."/>
            <person name="Yang W.F."/>
            <person name="Lam T.T."/>
            <person name="Chang Q.C."/>
            <person name="Ding S.J."/>
            <person name="Wang X.J."/>
            <person name="Zhu J.G."/>
            <person name="Ruan X.D."/>
            <person name="Zhao L."/>
            <person name="Wei J.T."/>
            <person name="Ye R.Z."/>
            <person name="Que T.C."/>
            <person name="Du C.H."/>
            <person name="Zhou Y.H."/>
            <person name="Cheng J.X."/>
            <person name="Dai P.F."/>
            <person name="Guo W.B."/>
            <person name="Han X.H."/>
            <person name="Huang E.J."/>
            <person name="Li L.F."/>
            <person name="Wei W."/>
            <person name="Gao Y.C."/>
            <person name="Liu J.Z."/>
            <person name="Shao H.Z."/>
            <person name="Wang X."/>
            <person name="Wang C.C."/>
            <person name="Yang T.C."/>
            <person name="Huo Q.B."/>
            <person name="Li W."/>
            <person name="Chen H.Y."/>
            <person name="Chen S.E."/>
            <person name="Zhou L.G."/>
            <person name="Ni X.B."/>
            <person name="Tian J.H."/>
            <person name="Sheng Y."/>
            <person name="Liu T."/>
            <person name="Pan Y.S."/>
            <person name="Xia L.Y."/>
            <person name="Li J."/>
            <person name="Zhao F."/>
            <person name="Cao W.C."/>
        </authorList>
    </citation>
    <scope>NUCLEOTIDE SEQUENCE [LARGE SCALE GENOMIC DNA]</scope>
    <source>
        <strain evidence="2">HaeL-2018</strain>
    </source>
</reference>
<dbReference type="GO" id="GO:0005886">
    <property type="term" value="C:plasma membrane"/>
    <property type="evidence" value="ECO:0007669"/>
    <property type="project" value="TreeGrafter"/>
</dbReference>
<feature type="transmembrane region" description="Helical" evidence="1">
    <location>
        <begin position="12"/>
        <end position="30"/>
    </location>
</feature>
<dbReference type="InterPro" id="IPR000718">
    <property type="entry name" value="Peptidase_M13"/>
</dbReference>
<evidence type="ECO:0000313" key="3">
    <source>
        <dbReference type="Proteomes" id="UP000821853"/>
    </source>
</evidence>
<keyword evidence="1" id="KW-0472">Membrane</keyword>
<sequence length="636" mass="71777">MKNIPRVFLPPLVRCAVVFFLVITVLVNYVPSYQPPLGPPLYDQLSNKTPSPDVNVVGDISADINRQIPRDEADINHLAWLLSHSIRINEDPCQNFHSYVCGNYYEVGNGSLISLLAENLTSAIHRHFISIGLDKPEPPSEAVLKAARFYKSCLRPVHKNGETHALASFFKENNLSFESDIVGFLDITLEILLRYGLGIFFTIELDWQPQYGQTTRYLRLGASDPFEEWKNTRKTMQRRGNFASLAKQVILATGYGTNGVTILINQIWFTESKLLDGTGRLKRRQNLPELVARWRELLHLYTNGALPGPYRLQLKSKAALFFHRMLYRAEGGQQSVYVIWELARHLAVVSGLITLRENQHWPAYCYNISYAIFGPAIAAPILFKSANSSKLDQVRRMSETLVKEIQISIESSTWLRRETRAHLSRKLGLVKWKLGYAPGLEDWPGLEKRFRDYPTATGVFLADYVKTKEVHARTLYRIIASNNSFESNNFKSDVVGAFLKGPSTLFVSAASVLSPLFCYGAPPEVNYGLLGSLVLRNLMSAFRPTNILYDGNGSTIPWTTEERGIFEDRYQCDLFTEEANSSSGPAATISIRCQGALQSLQKSSLWEGKEHLRLATPRSPRGRSALLRESLLPLLR</sequence>
<dbReference type="PROSITE" id="PS51885">
    <property type="entry name" value="NEPRILYSIN"/>
    <property type="match status" value="1"/>
</dbReference>
<dbReference type="GO" id="GO:0004222">
    <property type="term" value="F:metalloendopeptidase activity"/>
    <property type="evidence" value="ECO:0007669"/>
    <property type="project" value="InterPro"/>
</dbReference>
<dbReference type="AlphaFoldDB" id="A0A9J6FWY5"/>
<gene>
    <name evidence="2" type="ORF">HPB48_008732</name>
</gene>
<keyword evidence="3" id="KW-1185">Reference proteome</keyword>
<dbReference type="InterPro" id="IPR024079">
    <property type="entry name" value="MetalloPept_cat_dom_sf"/>
</dbReference>
<organism evidence="2 3">
    <name type="scientific">Haemaphysalis longicornis</name>
    <name type="common">Bush tick</name>
    <dbReference type="NCBI Taxonomy" id="44386"/>
    <lineage>
        <taxon>Eukaryota</taxon>
        <taxon>Metazoa</taxon>
        <taxon>Ecdysozoa</taxon>
        <taxon>Arthropoda</taxon>
        <taxon>Chelicerata</taxon>
        <taxon>Arachnida</taxon>
        <taxon>Acari</taxon>
        <taxon>Parasitiformes</taxon>
        <taxon>Ixodida</taxon>
        <taxon>Ixodoidea</taxon>
        <taxon>Ixodidae</taxon>
        <taxon>Haemaphysalinae</taxon>
        <taxon>Haemaphysalis</taxon>
    </lineage>
</organism>
<dbReference type="PANTHER" id="PTHR11733">
    <property type="entry name" value="ZINC METALLOPROTEASE FAMILY M13 NEPRILYSIN-RELATED"/>
    <property type="match status" value="1"/>
</dbReference>
<dbReference type="InterPro" id="IPR042089">
    <property type="entry name" value="Peptidase_M13_dom_2"/>
</dbReference>
<dbReference type="OrthoDB" id="6489588at2759"/>
<protein>
    <submittedName>
        <fullName evidence="2">Uncharacterized protein</fullName>
    </submittedName>
</protein>
<accession>A0A9J6FWY5</accession>
<keyword evidence="1" id="KW-1133">Transmembrane helix</keyword>
<comment type="caution">
    <text evidence="2">The sequence shown here is derived from an EMBL/GenBank/DDBJ whole genome shotgun (WGS) entry which is preliminary data.</text>
</comment>
<name>A0A9J6FWY5_HAELO</name>
<dbReference type="PANTHER" id="PTHR11733:SF241">
    <property type="entry name" value="GH26575P-RELATED"/>
    <property type="match status" value="1"/>
</dbReference>